<evidence type="ECO:0000313" key="3">
    <source>
        <dbReference type="Proteomes" id="UP001221757"/>
    </source>
</evidence>
<evidence type="ECO:0000256" key="1">
    <source>
        <dbReference type="SAM" id="MobiDB-lite"/>
    </source>
</evidence>
<feature type="region of interest" description="Disordered" evidence="1">
    <location>
        <begin position="196"/>
        <end position="232"/>
    </location>
</feature>
<reference evidence="2" key="1">
    <citation type="submission" date="2023-03" db="EMBL/GenBank/DDBJ databases">
        <title>Massive genome expansion in bonnet fungi (Mycena s.s.) driven by repeated elements and novel gene families across ecological guilds.</title>
        <authorList>
            <consortium name="Lawrence Berkeley National Laboratory"/>
            <person name="Harder C.B."/>
            <person name="Miyauchi S."/>
            <person name="Viragh M."/>
            <person name="Kuo A."/>
            <person name="Thoen E."/>
            <person name="Andreopoulos B."/>
            <person name="Lu D."/>
            <person name="Skrede I."/>
            <person name="Drula E."/>
            <person name="Henrissat B."/>
            <person name="Morin E."/>
            <person name="Kohler A."/>
            <person name="Barry K."/>
            <person name="LaButti K."/>
            <person name="Morin E."/>
            <person name="Salamov A."/>
            <person name="Lipzen A."/>
            <person name="Mereny Z."/>
            <person name="Hegedus B."/>
            <person name="Baldrian P."/>
            <person name="Stursova M."/>
            <person name="Weitz H."/>
            <person name="Taylor A."/>
            <person name="Grigoriev I.V."/>
            <person name="Nagy L.G."/>
            <person name="Martin F."/>
            <person name="Kauserud H."/>
        </authorList>
    </citation>
    <scope>NUCLEOTIDE SEQUENCE</scope>
    <source>
        <strain evidence="2">CBHHK067</strain>
    </source>
</reference>
<dbReference type="Proteomes" id="UP001221757">
    <property type="component" value="Unassembled WGS sequence"/>
</dbReference>
<keyword evidence="3" id="KW-1185">Reference proteome</keyword>
<dbReference type="EMBL" id="JARKIE010000329">
    <property type="protein sequence ID" value="KAJ7653848.1"/>
    <property type="molecule type" value="Genomic_DNA"/>
</dbReference>
<gene>
    <name evidence="2" type="ORF">B0H17DRAFT_1338360</name>
</gene>
<dbReference type="AlphaFoldDB" id="A0AAD7CMX0"/>
<name>A0AAD7CMX0_MYCRO</name>
<organism evidence="2 3">
    <name type="scientific">Mycena rosella</name>
    <name type="common">Pink bonnet</name>
    <name type="synonym">Agaricus rosellus</name>
    <dbReference type="NCBI Taxonomy" id="1033263"/>
    <lineage>
        <taxon>Eukaryota</taxon>
        <taxon>Fungi</taxon>
        <taxon>Dikarya</taxon>
        <taxon>Basidiomycota</taxon>
        <taxon>Agaricomycotina</taxon>
        <taxon>Agaricomycetes</taxon>
        <taxon>Agaricomycetidae</taxon>
        <taxon>Agaricales</taxon>
        <taxon>Marasmiineae</taxon>
        <taxon>Mycenaceae</taxon>
        <taxon>Mycena</taxon>
    </lineage>
</organism>
<feature type="compositionally biased region" description="Basic and acidic residues" evidence="1">
    <location>
        <begin position="220"/>
        <end position="229"/>
    </location>
</feature>
<sequence length="254" mass="26861">MSPTRASFFYREQVFGKRAISASSYLWRVGSEHTARGATSEVHRTRMSWIRQRGLFALRAPSDAQPHVSQDSGPCTGGALSPAPCVRLCAVAGSPIFSVPQAMPTCLIPSVPRSLHPTGSKSATRTRPAWVLSLSLGSSYSSFCDPSFAASTGAPDTLFGVRAARGSHCRISVRMFAAGIQMGVVFGFGRRRSQGGRVEESGGIQAGCKAGTDPPTSVDGGEKEKRSDHVSSPSIINLILGPTIVSHEGIETQL</sequence>
<proteinExistence type="predicted"/>
<protein>
    <submittedName>
        <fullName evidence="2">Uncharacterized protein</fullName>
    </submittedName>
</protein>
<evidence type="ECO:0000313" key="2">
    <source>
        <dbReference type="EMBL" id="KAJ7653848.1"/>
    </source>
</evidence>
<comment type="caution">
    <text evidence="2">The sequence shown here is derived from an EMBL/GenBank/DDBJ whole genome shotgun (WGS) entry which is preliminary data.</text>
</comment>
<accession>A0AAD7CMX0</accession>